<proteinExistence type="inferred from homology"/>
<dbReference type="GO" id="GO:0005737">
    <property type="term" value="C:cytoplasm"/>
    <property type="evidence" value="ECO:0007669"/>
    <property type="project" value="TreeGrafter"/>
</dbReference>
<dbReference type="OrthoDB" id="3934656at2759"/>
<keyword evidence="2" id="KW-0479">Metal-binding</keyword>
<protein>
    <recommendedName>
        <fullName evidence="6">Cytochrome P450</fullName>
    </recommendedName>
</protein>
<dbReference type="InterPro" id="IPR036396">
    <property type="entry name" value="Cyt_P450_sf"/>
</dbReference>
<evidence type="ECO:0000313" key="4">
    <source>
        <dbReference type="EMBL" id="KAJ3600032.1"/>
    </source>
</evidence>
<organism evidence="4 5">
    <name type="scientific">Muraenolepis orangiensis</name>
    <name type="common">Patagonian moray cod</name>
    <dbReference type="NCBI Taxonomy" id="630683"/>
    <lineage>
        <taxon>Eukaryota</taxon>
        <taxon>Metazoa</taxon>
        <taxon>Chordata</taxon>
        <taxon>Craniata</taxon>
        <taxon>Vertebrata</taxon>
        <taxon>Euteleostomi</taxon>
        <taxon>Actinopterygii</taxon>
        <taxon>Neopterygii</taxon>
        <taxon>Teleostei</taxon>
        <taxon>Neoteleostei</taxon>
        <taxon>Acanthomorphata</taxon>
        <taxon>Zeiogadaria</taxon>
        <taxon>Gadariae</taxon>
        <taxon>Gadiformes</taxon>
        <taxon>Muraenolepidoidei</taxon>
        <taxon>Muraenolepididae</taxon>
        <taxon>Muraenolepis</taxon>
    </lineage>
</organism>
<keyword evidence="5" id="KW-1185">Reference proteome</keyword>
<evidence type="ECO:0000313" key="5">
    <source>
        <dbReference type="Proteomes" id="UP001148018"/>
    </source>
</evidence>
<dbReference type="GO" id="GO:0005506">
    <property type="term" value="F:iron ion binding"/>
    <property type="evidence" value="ECO:0007669"/>
    <property type="project" value="InterPro"/>
</dbReference>
<comment type="similarity">
    <text evidence="1">Belongs to the cytochrome P450 family.</text>
</comment>
<evidence type="ECO:0000256" key="3">
    <source>
        <dbReference type="ARBA" id="ARBA00023004"/>
    </source>
</evidence>
<dbReference type="PANTHER" id="PTHR24300">
    <property type="entry name" value="CYTOCHROME P450 508A4-RELATED"/>
    <property type="match status" value="1"/>
</dbReference>
<dbReference type="Pfam" id="PF00067">
    <property type="entry name" value="p450"/>
    <property type="match status" value="1"/>
</dbReference>
<name>A0A9Q0E8S1_9TELE</name>
<evidence type="ECO:0000256" key="1">
    <source>
        <dbReference type="ARBA" id="ARBA00010617"/>
    </source>
</evidence>
<evidence type="ECO:0008006" key="6">
    <source>
        <dbReference type="Google" id="ProtNLM"/>
    </source>
</evidence>
<dbReference type="Proteomes" id="UP001148018">
    <property type="component" value="Unassembled WGS sequence"/>
</dbReference>
<dbReference type="GO" id="GO:0016712">
    <property type="term" value="F:oxidoreductase activity, acting on paired donors, with incorporation or reduction of molecular oxygen, reduced flavin or flavoprotein as one donor, and incorporation of one atom of oxygen"/>
    <property type="evidence" value="ECO:0007669"/>
    <property type="project" value="TreeGrafter"/>
</dbReference>
<accession>A0A9Q0E8S1</accession>
<keyword evidence="3" id="KW-0408">Iron</keyword>
<dbReference type="InterPro" id="IPR001128">
    <property type="entry name" value="Cyt_P450"/>
</dbReference>
<dbReference type="PANTHER" id="PTHR24300:SF177">
    <property type="entry name" value="CYTOCHROME P450 2J2"/>
    <property type="match status" value="1"/>
</dbReference>
<dbReference type="GO" id="GO:0006082">
    <property type="term" value="P:organic acid metabolic process"/>
    <property type="evidence" value="ECO:0007669"/>
    <property type="project" value="TreeGrafter"/>
</dbReference>
<dbReference type="GO" id="GO:0020037">
    <property type="term" value="F:heme binding"/>
    <property type="evidence" value="ECO:0007669"/>
    <property type="project" value="InterPro"/>
</dbReference>
<dbReference type="EMBL" id="JANIIK010000048">
    <property type="protein sequence ID" value="KAJ3600032.1"/>
    <property type="molecule type" value="Genomic_DNA"/>
</dbReference>
<gene>
    <name evidence="4" type="ORF">NHX12_033984</name>
</gene>
<dbReference type="SUPFAM" id="SSF48264">
    <property type="entry name" value="Cytochrome P450"/>
    <property type="match status" value="1"/>
</dbReference>
<sequence length="79" mass="9066">MVKEAIVTQADIFVEQPYSPMATRLYSENTGGFFFSNGPVWRRQRRFAIATLRSLGLGRSCLEDSISEESRQEMEGMRE</sequence>
<comment type="caution">
    <text evidence="4">The sequence shown here is derived from an EMBL/GenBank/DDBJ whole genome shotgun (WGS) entry which is preliminary data.</text>
</comment>
<evidence type="ECO:0000256" key="2">
    <source>
        <dbReference type="ARBA" id="ARBA00022723"/>
    </source>
</evidence>
<dbReference type="AlphaFoldDB" id="A0A9Q0E8S1"/>
<reference evidence="4" key="1">
    <citation type="submission" date="2022-07" db="EMBL/GenBank/DDBJ databases">
        <title>Chromosome-level genome of Muraenolepis orangiensis.</title>
        <authorList>
            <person name="Kim J."/>
        </authorList>
    </citation>
    <scope>NUCLEOTIDE SEQUENCE</scope>
    <source>
        <strain evidence="4">KU_S4_2022</strain>
        <tissue evidence="4">Muscle</tissue>
    </source>
</reference>
<dbReference type="InterPro" id="IPR050182">
    <property type="entry name" value="Cytochrome_P450_fam2"/>
</dbReference>
<dbReference type="GO" id="GO:0006805">
    <property type="term" value="P:xenobiotic metabolic process"/>
    <property type="evidence" value="ECO:0007669"/>
    <property type="project" value="TreeGrafter"/>
</dbReference>
<dbReference type="Gene3D" id="1.10.630.10">
    <property type="entry name" value="Cytochrome P450"/>
    <property type="match status" value="1"/>
</dbReference>